<evidence type="ECO:0000313" key="2">
    <source>
        <dbReference type="Proteomes" id="UP000001401"/>
    </source>
</evidence>
<organism evidence="1 2">
    <name type="scientific">Evansella cellulosilytica (strain ATCC 21833 / DSM 2522 / FERM P-1141 / JCM 9156 / N-4)</name>
    <name type="common">Bacillus cellulosilyticus</name>
    <dbReference type="NCBI Taxonomy" id="649639"/>
    <lineage>
        <taxon>Bacteria</taxon>
        <taxon>Bacillati</taxon>
        <taxon>Bacillota</taxon>
        <taxon>Bacilli</taxon>
        <taxon>Bacillales</taxon>
        <taxon>Bacillaceae</taxon>
        <taxon>Evansella</taxon>
    </lineage>
</organism>
<sequence length="63" mass="7101">MFEQNISEKLHAVDLVLRSIDHAKQFVTEGYAIISDPSNEVILLIPEGKIEEAQMEGFTVIKD</sequence>
<proteinExistence type="predicted"/>
<dbReference type="OrthoDB" id="9891446at2"/>
<dbReference type="RefSeq" id="WP_013488651.1">
    <property type="nucleotide sequence ID" value="NC_014829.1"/>
</dbReference>
<reference evidence="1 2" key="1">
    <citation type="submission" date="2010-12" db="EMBL/GenBank/DDBJ databases">
        <title>Complete sequence of Bacillus cellulosilyticus DSM 2522.</title>
        <authorList>
            <consortium name="US DOE Joint Genome Institute"/>
            <person name="Lucas S."/>
            <person name="Copeland A."/>
            <person name="Lapidus A."/>
            <person name="Cheng J.-F."/>
            <person name="Bruce D."/>
            <person name="Goodwin L."/>
            <person name="Pitluck S."/>
            <person name="Chertkov O."/>
            <person name="Detter J.C."/>
            <person name="Han C."/>
            <person name="Tapia R."/>
            <person name="Land M."/>
            <person name="Hauser L."/>
            <person name="Jeffries C."/>
            <person name="Kyrpides N."/>
            <person name="Ivanova N."/>
            <person name="Mikhailova N."/>
            <person name="Brumm P."/>
            <person name="Mead D."/>
            <person name="Woyke T."/>
        </authorList>
    </citation>
    <scope>NUCLEOTIDE SEQUENCE [LARGE SCALE GENOMIC DNA]</scope>
    <source>
        <strain evidence="2">ATCC 21833 / DSM 2522 / FERM P-1141 / JCM 9156 / N-4</strain>
    </source>
</reference>
<dbReference type="AlphaFoldDB" id="E6U103"/>
<gene>
    <name evidence="1" type="ordered locus">Bcell_2053</name>
</gene>
<dbReference type="Proteomes" id="UP000001401">
    <property type="component" value="Chromosome"/>
</dbReference>
<keyword evidence="2" id="KW-1185">Reference proteome</keyword>
<dbReference type="HOGENOM" id="CLU_2876291_0_0_9"/>
<protein>
    <submittedName>
        <fullName evidence="1">Iron compound ABC transporter, periplasmic iron compound-binding protein, putative</fullName>
    </submittedName>
</protein>
<accession>E6U103</accession>
<dbReference type="EMBL" id="CP002394">
    <property type="protein sequence ID" value="ADU30315.1"/>
    <property type="molecule type" value="Genomic_DNA"/>
</dbReference>
<evidence type="ECO:0000313" key="1">
    <source>
        <dbReference type="EMBL" id="ADU30315.1"/>
    </source>
</evidence>
<name>E6U103_EVAC2</name>
<dbReference type="KEGG" id="bco:Bcell_2053"/>